<accession>A0A0G0A3F8</accession>
<proteinExistence type="predicted"/>
<sequence length="334" mass="36428">MLVGLDPSSYLLHPFCRQLCRSGLTHLHRPTLPSNKRFFPLVSKLSALPLALALSEHLRPGPSKLAPPKMTADAISGSGPASGSPQPLRLLILEADTPQPITNAKYGGYRGVFTALLTAAAESMVPPRQLSDVATITAHNIVEDMQSYPPLDDVDAVLITGSRHTAYEDDPWILKLVEYARQAIDTGRIKVVGVCFGHQIIGRAMGARLGRSDKGWEVAVTEVDLTDKGKAIFQLDKMRIHQMHRDVVLEFPKGAVPLGGNDMCPVQAMYSPGRYISVQGHPEFTGDIVTEVLTNRHKAGIFSDDMFDDGMKRTPIEHDGVAIAKAFLNFMRSG</sequence>
<dbReference type="PANTHER" id="PTHR42695">
    <property type="entry name" value="GLUTAMINE AMIDOTRANSFERASE YLR126C-RELATED"/>
    <property type="match status" value="1"/>
</dbReference>
<dbReference type="GO" id="GO:0005634">
    <property type="term" value="C:nucleus"/>
    <property type="evidence" value="ECO:0007669"/>
    <property type="project" value="TreeGrafter"/>
</dbReference>
<dbReference type="PROSITE" id="PS51273">
    <property type="entry name" value="GATASE_TYPE_1"/>
    <property type="match status" value="1"/>
</dbReference>
<dbReference type="Gene3D" id="3.40.50.880">
    <property type="match status" value="1"/>
</dbReference>
<dbReference type="OrthoDB" id="92161at2759"/>
<protein>
    <submittedName>
        <fullName evidence="3">GMP synthase (Glutamine-hydrolysing)</fullName>
    </submittedName>
</protein>
<dbReference type="AlphaFoldDB" id="A0A0G0A3F8"/>
<dbReference type="Proteomes" id="UP000034112">
    <property type="component" value="Unassembled WGS sequence"/>
</dbReference>
<gene>
    <name evidence="3" type="ORF">THAR02_01034</name>
</gene>
<evidence type="ECO:0000256" key="1">
    <source>
        <dbReference type="SAM" id="MobiDB-lite"/>
    </source>
</evidence>
<evidence type="ECO:0000259" key="2">
    <source>
        <dbReference type="Pfam" id="PF00117"/>
    </source>
</evidence>
<feature type="region of interest" description="Disordered" evidence="1">
    <location>
        <begin position="61"/>
        <end position="83"/>
    </location>
</feature>
<dbReference type="CDD" id="cd01741">
    <property type="entry name" value="GATase1_1"/>
    <property type="match status" value="1"/>
</dbReference>
<name>A0A0G0A3F8_TRIHA</name>
<organism evidence="3 4">
    <name type="scientific">Trichoderma harzianum</name>
    <name type="common">Hypocrea lixii</name>
    <dbReference type="NCBI Taxonomy" id="5544"/>
    <lineage>
        <taxon>Eukaryota</taxon>
        <taxon>Fungi</taxon>
        <taxon>Dikarya</taxon>
        <taxon>Ascomycota</taxon>
        <taxon>Pezizomycotina</taxon>
        <taxon>Sordariomycetes</taxon>
        <taxon>Hypocreomycetidae</taxon>
        <taxon>Hypocreales</taxon>
        <taxon>Hypocreaceae</taxon>
        <taxon>Trichoderma</taxon>
    </lineage>
</organism>
<comment type="caution">
    <text evidence="3">The sequence shown here is derived from an EMBL/GenBank/DDBJ whole genome shotgun (WGS) entry which is preliminary data.</text>
</comment>
<dbReference type="OMA" id="PWIQTLK"/>
<dbReference type="InterPro" id="IPR029062">
    <property type="entry name" value="Class_I_gatase-like"/>
</dbReference>
<evidence type="ECO:0000313" key="3">
    <source>
        <dbReference type="EMBL" id="KKP06837.1"/>
    </source>
</evidence>
<dbReference type="EMBL" id="JOKZ01000017">
    <property type="protein sequence ID" value="KKP06837.1"/>
    <property type="molecule type" value="Genomic_DNA"/>
</dbReference>
<feature type="domain" description="Glutamine amidotransferase" evidence="2">
    <location>
        <begin position="146"/>
        <end position="286"/>
    </location>
</feature>
<dbReference type="PANTHER" id="PTHR42695:SF5">
    <property type="entry name" value="GLUTAMINE AMIDOTRANSFERASE YLR126C-RELATED"/>
    <property type="match status" value="1"/>
</dbReference>
<dbReference type="SUPFAM" id="SSF52317">
    <property type="entry name" value="Class I glutamine amidotransferase-like"/>
    <property type="match status" value="1"/>
</dbReference>
<evidence type="ECO:0000313" key="4">
    <source>
        <dbReference type="Proteomes" id="UP000034112"/>
    </source>
</evidence>
<dbReference type="InterPro" id="IPR044992">
    <property type="entry name" value="ChyE-like"/>
</dbReference>
<reference evidence="4" key="1">
    <citation type="journal article" date="2015" name="Genome Announc.">
        <title>Draft whole-genome sequence of the biocontrol agent Trichoderma harzianum T6776.</title>
        <authorList>
            <person name="Baroncelli R."/>
            <person name="Piaggeschi G."/>
            <person name="Fiorini L."/>
            <person name="Bertolini E."/>
            <person name="Zapparata A."/>
            <person name="Pe M.E."/>
            <person name="Sarrocco S."/>
            <person name="Vannacci G."/>
        </authorList>
    </citation>
    <scope>NUCLEOTIDE SEQUENCE [LARGE SCALE GENOMIC DNA]</scope>
    <source>
        <strain evidence="4">T6776</strain>
    </source>
</reference>
<dbReference type="GO" id="GO:0005829">
    <property type="term" value="C:cytosol"/>
    <property type="evidence" value="ECO:0007669"/>
    <property type="project" value="TreeGrafter"/>
</dbReference>
<dbReference type="Pfam" id="PF00117">
    <property type="entry name" value="GATase"/>
    <property type="match status" value="1"/>
</dbReference>
<dbReference type="InterPro" id="IPR017926">
    <property type="entry name" value="GATASE"/>
</dbReference>